<dbReference type="SUPFAM" id="SSF55729">
    <property type="entry name" value="Acyl-CoA N-acyltransferases (Nat)"/>
    <property type="match status" value="1"/>
</dbReference>
<keyword evidence="5" id="KW-1185">Reference proteome</keyword>
<sequence length="306" mass="34106">MEVRQATPEDREAVVAFTENTWPDRGGDYIPRVYDSWMESEGDDQRTFVLDPDEEGVLAGICQGVLVSDHEAWAQAMRVNPAYRGQKVSPQLTYALFDWAAERGASVCRNMVFSWNAAGLGQSRSVGFDPCTEFRWAHPTPDPDARAEADLVVDRDPTTAWTCYRRSPASDELRGLALDTGESWALSELTLEKLERAAEETAVVSLVDDMDERVRATTFRVRDYERENDEGEAERWAEYGVGVWSDLAAAKALFAAIARDAASVGADRTRVLIPETVRYVSDAAYGRGGFSDEPDFVLEKDLSGRR</sequence>
<dbReference type="RefSeq" id="WP_260594685.1">
    <property type="nucleotide sequence ID" value="NZ_CP104003.1"/>
</dbReference>
<evidence type="ECO:0000259" key="3">
    <source>
        <dbReference type="PROSITE" id="PS51186"/>
    </source>
</evidence>
<accession>A0A9E7R6I3</accession>
<gene>
    <name evidence="4" type="ORF">N0B31_04690</name>
</gene>
<dbReference type="PANTHER" id="PTHR43877">
    <property type="entry name" value="AMINOALKYLPHOSPHONATE N-ACETYLTRANSFERASE-RELATED-RELATED"/>
    <property type="match status" value="1"/>
</dbReference>
<dbReference type="EMBL" id="CP104003">
    <property type="protein sequence ID" value="UWM55585.1"/>
    <property type="molecule type" value="Genomic_DNA"/>
</dbReference>
<evidence type="ECO:0000313" key="5">
    <source>
        <dbReference type="Proteomes" id="UP001057580"/>
    </source>
</evidence>
<dbReference type="InterPro" id="IPR016181">
    <property type="entry name" value="Acyl_CoA_acyltransferase"/>
</dbReference>
<feature type="domain" description="N-acetyltransferase" evidence="3">
    <location>
        <begin position="1"/>
        <end position="152"/>
    </location>
</feature>
<dbReference type="GeneID" id="74941694"/>
<protein>
    <submittedName>
        <fullName evidence="4">GNAT family N-acetyltransferase</fullName>
    </submittedName>
</protein>
<dbReference type="InterPro" id="IPR000182">
    <property type="entry name" value="GNAT_dom"/>
</dbReference>
<keyword evidence="1" id="KW-0808">Transferase</keyword>
<dbReference type="Proteomes" id="UP001057580">
    <property type="component" value="Chromosome"/>
</dbReference>
<dbReference type="KEGG" id="ssai:N0B31_04690"/>
<dbReference type="PANTHER" id="PTHR43877:SF2">
    <property type="entry name" value="AMINOALKYLPHOSPHONATE N-ACETYLTRANSFERASE-RELATED"/>
    <property type="match status" value="1"/>
</dbReference>
<proteinExistence type="predicted"/>
<dbReference type="PROSITE" id="PS51186">
    <property type="entry name" value="GNAT"/>
    <property type="match status" value="1"/>
</dbReference>
<dbReference type="Gene3D" id="3.40.630.30">
    <property type="match status" value="1"/>
</dbReference>
<dbReference type="InterPro" id="IPR050832">
    <property type="entry name" value="Bact_Acetyltransf"/>
</dbReference>
<organism evidence="4 5">
    <name type="scientific">Salinirubellus salinus</name>
    <dbReference type="NCBI Taxonomy" id="1364945"/>
    <lineage>
        <taxon>Archaea</taxon>
        <taxon>Methanobacteriati</taxon>
        <taxon>Methanobacteriota</taxon>
        <taxon>Stenosarchaea group</taxon>
        <taxon>Halobacteria</taxon>
        <taxon>Halobacteriales</taxon>
        <taxon>Natronomonadaceae</taxon>
        <taxon>Salinirubellus</taxon>
    </lineage>
</organism>
<evidence type="ECO:0000313" key="4">
    <source>
        <dbReference type="EMBL" id="UWM55585.1"/>
    </source>
</evidence>
<dbReference type="AlphaFoldDB" id="A0A9E7R6I3"/>
<dbReference type="Pfam" id="PF00583">
    <property type="entry name" value="Acetyltransf_1"/>
    <property type="match status" value="1"/>
</dbReference>
<reference evidence="4" key="1">
    <citation type="submission" date="2022-09" db="EMBL/GenBank/DDBJ databases">
        <title>Diverse halophilic archaea isolated from saline environments.</title>
        <authorList>
            <person name="Cui H.-L."/>
        </authorList>
    </citation>
    <scope>NUCLEOTIDE SEQUENCE</scope>
    <source>
        <strain evidence="4">ZS-35-S2</strain>
    </source>
</reference>
<name>A0A9E7R6I3_9EURY</name>
<dbReference type="GO" id="GO:0016747">
    <property type="term" value="F:acyltransferase activity, transferring groups other than amino-acyl groups"/>
    <property type="evidence" value="ECO:0007669"/>
    <property type="project" value="InterPro"/>
</dbReference>
<evidence type="ECO:0000256" key="1">
    <source>
        <dbReference type="ARBA" id="ARBA00022679"/>
    </source>
</evidence>
<keyword evidence="2" id="KW-0012">Acyltransferase</keyword>
<evidence type="ECO:0000256" key="2">
    <source>
        <dbReference type="ARBA" id="ARBA00023315"/>
    </source>
</evidence>